<keyword evidence="2" id="KW-1185">Reference proteome</keyword>
<accession>A0A449B137</accession>
<evidence type="ECO:0008006" key="3">
    <source>
        <dbReference type="Google" id="ProtNLM"/>
    </source>
</evidence>
<gene>
    <name evidence="1" type="ORF">NCTC10181_00108</name>
</gene>
<dbReference type="RefSeq" id="WP_129725117.1">
    <property type="nucleotide sequence ID" value="NZ_LR215036.1"/>
</dbReference>
<dbReference type="NCBIfam" id="NF046004">
    <property type="entry name" value="ICE_Mbov_0401"/>
    <property type="match status" value="1"/>
</dbReference>
<proteinExistence type="predicted"/>
<dbReference type="AlphaFoldDB" id="A0A449B137"/>
<dbReference type="OrthoDB" id="394306at2"/>
<evidence type="ECO:0000313" key="2">
    <source>
        <dbReference type="Proteomes" id="UP000290985"/>
    </source>
</evidence>
<evidence type="ECO:0000313" key="1">
    <source>
        <dbReference type="EMBL" id="VEU74273.1"/>
    </source>
</evidence>
<reference evidence="1 2" key="1">
    <citation type="submission" date="2019-01" db="EMBL/GenBank/DDBJ databases">
        <authorList>
            <consortium name="Pathogen Informatics"/>
        </authorList>
    </citation>
    <scope>NUCLEOTIDE SEQUENCE [LARGE SCALE GENOMIC DNA]</scope>
    <source>
        <strain evidence="1 2">NCTC10181</strain>
    </source>
</reference>
<organism evidence="1 2">
    <name type="scientific">Mycoplasmopsis citelli</name>
    <dbReference type="NCBI Taxonomy" id="171281"/>
    <lineage>
        <taxon>Bacteria</taxon>
        <taxon>Bacillati</taxon>
        <taxon>Mycoplasmatota</taxon>
        <taxon>Mycoplasmoidales</taxon>
        <taxon>Metamycoplasmataceae</taxon>
        <taxon>Mycoplasmopsis</taxon>
    </lineage>
</organism>
<dbReference type="Proteomes" id="UP000290985">
    <property type="component" value="Chromosome"/>
</dbReference>
<name>A0A449B137_9BACT</name>
<sequence length="391" mass="46359">MQNSSEKNINFIIKATEKAFFEDEKKFLNSQERINLGWNVHQIKTRIIKTSVGILHLKRYFYIDKKGKYHYYQNPNFDIPYNKNIDDTVIQKTINLKKEGNSNRAICQSEFNNMISLQTVTNITKSQQQIQKINFKCSSSLNETLYLEVDDTFLNLRNNHNKVSKNRARVLVLHKGKDKNNKIIDKTTVVKIDLVNSNNSINKEFINAIKKVIFTHYANNYKQIVMYGDGAPFMRRLAKALNAEYILDWFHVVRKLFILCGFDKYNTENKRLFMSFLIKNHQSLFQLLRKLLIKGEWKQVINLLEIEFKNNWDKVSSKKKKLFEDYKKYLKNNGEFITKYEEKYHIGSHTEAFISHQIKKHGTKKFSIYGINFFKTILISNLKDNENLIFL</sequence>
<protein>
    <recommendedName>
        <fullName evidence="3">Transposase</fullName>
    </recommendedName>
</protein>
<dbReference type="KEGG" id="mcit:NCTC10181_00108"/>
<dbReference type="EMBL" id="LR215036">
    <property type="protein sequence ID" value="VEU74273.1"/>
    <property type="molecule type" value="Genomic_DNA"/>
</dbReference>